<name>A0A1I6I6E1_9FLAO</name>
<dbReference type="AlphaFoldDB" id="A0A1I6I6E1"/>
<organism evidence="1 2">
    <name type="scientific">Maribacter stanieri</name>
    <dbReference type="NCBI Taxonomy" id="440514"/>
    <lineage>
        <taxon>Bacteria</taxon>
        <taxon>Pseudomonadati</taxon>
        <taxon>Bacteroidota</taxon>
        <taxon>Flavobacteriia</taxon>
        <taxon>Flavobacteriales</taxon>
        <taxon>Flavobacteriaceae</taxon>
        <taxon>Maribacter</taxon>
    </lineage>
</organism>
<gene>
    <name evidence="1" type="ORF">SAMN04488010_1195</name>
</gene>
<reference evidence="2" key="1">
    <citation type="submission" date="2016-10" db="EMBL/GenBank/DDBJ databases">
        <authorList>
            <person name="Varghese N."/>
            <person name="Submissions S."/>
        </authorList>
    </citation>
    <scope>NUCLEOTIDE SEQUENCE [LARGE SCALE GENOMIC DNA]</scope>
    <source>
        <strain evidence="2">DSM 19891</strain>
    </source>
</reference>
<dbReference type="EMBL" id="FOYX01000001">
    <property type="protein sequence ID" value="SFR62292.1"/>
    <property type="molecule type" value="Genomic_DNA"/>
</dbReference>
<evidence type="ECO:0000313" key="2">
    <source>
        <dbReference type="Proteomes" id="UP000199462"/>
    </source>
</evidence>
<proteinExistence type="predicted"/>
<keyword evidence="2" id="KW-1185">Reference proteome</keyword>
<sequence length="107" mass="12770">MINPNYKYDHQINDAILLTLDKSSIYQNIKLPESRCGDVTEFLHNQYDIVTYDFNNYSMYIITTYAGMPCCQMLVLNNKIYLEEYRDNLYKYLKRPIANLLIDYISD</sequence>
<dbReference type="Proteomes" id="UP000199462">
    <property type="component" value="Unassembled WGS sequence"/>
</dbReference>
<protein>
    <submittedName>
        <fullName evidence="1">Uncharacterized protein</fullName>
    </submittedName>
</protein>
<accession>A0A1I6I6E1</accession>
<evidence type="ECO:0000313" key="1">
    <source>
        <dbReference type="EMBL" id="SFR62292.1"/>
    </source>
</evidence>